<dbReference type="Pfam" id="PF13516">
    <property type="entry name" value="LRR_6"/>
    <property type="match status" value="10"/>
</dbReference>
<evidence type="ECO:0000313" key="4">
    <source>
        <dbReference type="EMBL" id="KAF9585235.1"/>
    </source>
</evidence>
<sequence length="605" mass="65404">VGISVAGVAVPALSNLFPSDTIGKARISLTQLRYNIEHGMDLMISLMEKISVNEGEAVDEFGEDMEKKEMEGSDLRKLGAFLKNKDDQKVLGNLYRAVTDKGHIKWVCIDHYRVNYQESSAKEFQHLLSSIGGSFSENDGRVVVKLRSSMLAHQFYSALGRATLVYELDIDFDWACTSSDLEALEGALRNSGVSVLRLDLQRFRTSDTSNLLPTPAQYEVIFRIRDLPQVKAIHIIHSYENIEFLGICPNTATHVSSISCELKLRAIKGERTDIGIITKALKTNSNLTTLYLYHNNIGDDGARALAEALKINLTLTSLNLNDNSINDNGAKALAVALKINSTLTTLSLECNNIEGDGAEALAEAIKISSTLTTLDLSTNNIGVDGAKALAEALKINPILATLNLNDNNIEDNGAKALAEALKINSNLTTLDLKQNNIEDNGAEALADALKINSNLNTLYLSTNNTGVNGAKALAEALKINSNLATLYLYHNNIGVEGAKALADALKINSTLTTLNLHANNIGVDGAKALAEALKINSTLITLNLRANYIRVDGAKALAEALKINSNLTTLNLYQNNIKDTGAEALAEALKINSNRTILSQETTNN</sequence>
<dbReference type="SMART" id="SM00365">
    <property type="entry name" value="LRR_SD22"/>
    <property type="match status" value="5"/>
</dbReference>
<dbReference type="InterPro" id="IPR052410">
    <property type="entry name" value="DRC5"/>
</dbReference>
<dbReference type="InterPro" id="IPR001611">
    <property type="entry name" value="Leu-rich_rpt"/>
</dbReference>
<keyword evidence="3" id="KW-0206">Cytoskeleton</keyword>
<evidence type="ECO:0000256" key="1">
    <source>
        <dbReference type="ARBA" id="ARBA00004245"/>
    </source>
</evidence>
<evidence type="ECO:0000313" key="5">
    <source>
        <dbReference type="Proteomes" id="UP000780801"/>
    </source>
</evidence>
<comment type="caution">
    <text evidence="4">The sequence shown here is derived from an EMBL/GenBank/DDBJ whole genome shotgun (WGS) entry which is preliminary data.</text>
</comment>
<dbReference type="InterPro" id="IPR032675">
    <property type="entry name" value="LRR_dom_sf"/>
</dbReference>
<dbReference type="SMART" id="SM00368">
    <property type="entry name" value="LRR_RI"/>
    <property type="match status" value="11"/>
</dbReference>
<evidence type="ECO:0000256" key="3">
    <source>
        <dbReference type="ARBA" id="ARBA00023212"/>
    </source>
</evidence>
<accession>A0A9P6KHY0</accession>
<evidence type="ECO:0000256" key="2">
    <source>
        <dbReference type="ARBA" id="ARBA00022490"/>
    </source>
</evidence>
<proteinExistence type="predicted"/>
<dbReference type="PANTHER" id="PTHR24107">
    <property type="entry name" value="YNEIN REGULATORY COMPLEX SUBUNIT 5"/>
    <property type="match status" value="1"/>
</dbReference>
<reference evidence="4" key="1">
    <citation type="journal article" date="2020" name="Fungal Divers.">
        <title>Resolving the Mortierellaceae phylogeny through synthesis of multi-gene phylogenetics and phylogenomics.</title>
        <authorList>
            <person name="Vandepol N."/>
            <person name="Liber J."/>
            <person name="Desiro A."/>
            <person name="Na H."/>
            <person name="Kennedy M."/>
            <person name="Barry K."/>
            <person name="Grigoriev I.V."/>
            <person name="Miller A.N."/>
            <person name="O'Donnell K."/>
            <person name="Stajich J.E."/>
            <person name="Bonito G."/>
        </authorList>
    </citation>
    <scope>NUCLEOTIDE SEQUENCE</scope>
    <source>
        <strain evidence="4">KOD1015</strain>
    </source>
</reference>
<keyword evidence="5" id="KW-1185">Reference proteome</keyword>
<name>A0A9P6KHY0_9FUNG</name>
<dbReference type="CDD" id="cd00116">
    <property type="entry name" value="LRR_RI"/>
    <property type="match status" value="1"/>
</dbReference>
<comment type="subcellular location">
    <subcellularLocation>
        <location evidence="1">Cytoplasm</location>
        <location evidence="1">Cytoskeleton</location>
    </subcellularLocation>
</comment>
<feature type="non-terminal residue" evidence="4">
    <location>
        <position position="1"/>
    </location>
</feature>
<dbReference type="GO" id="GO:0005856">
    <property type="term" value="C:cytoskeleton"/>
    <property type="evidence" value="ECO:0007669"/>
    <property type="project" value="UniProtKB-SubCell"/>
</dbReference>
<dbReference type="EMBL" id="JAABOA010000224">
    <property type="protein sequence ID" value="KAF9585235.1"/>
    <property type="molecule type" value="Genomic_DNA"/>
</dbReference>
<dbReference type="PANTHER" id="PTHR24107:SF2">
    <property type="entry name" value="NLR FAMILY CARD DOMAIN CONTAINING 3"/>
    <property type="match status" value="1"/>
</dbReference>
<dbReference type="OrthoDB" id="120976at2759"/>
<dbReference type="SUPFAM" id="SSF52047">
    <property type="entry name" value="RNI-like"/>
    <property type="match status" value="1"/>
</dbReference>
<protein>
    <submittedName>
        <fullName evidence="4">Uncharacterized protein</fullName>
    </submittedName>
</protein>
<dbReference type="Gene3D" id="3.80.10.10">
    <property type="entry name" value="Ribonuclease Inhibitor"/>
    <property type="match status" value="4"/>
</dbReference>
<keyword evidence="2" id="KW-0963">Cytoplasm</keyword>
<gene>
    <name evidence="4" type="ORF">BGW38_003299</name>
</gene>
<dbReference type="Proteomes" id="UP000780801">
    <property type="component" value="Unassembled WGS sequence"/>
</dbReference>
<dbReference type="AlphaFoldDB" id="A0A9P6KHY0"/>
<organism evidence="4 5">
    <name type="scientific">Lunasporangiospora selenospora</name>
    <dbReference type="NCBI Taxonomy" id="979761"/>
    <lineage>
        <taxon>Eukaryota</taxon>
        <taxon>Fungi</taxon>
        <taxon>Fungi incertae sedis</taxon>
        <taxon>Mucoromycota</taxon>
        <taxon>Mortierellomycotina</taxon>
        <taxon>Mortierellomycetes</taxon>
        <taxon>Mortierellales</taxon>
        <taxon>Mortierellaceae</taxon>
        <taxon>Lunasporangiospora</taxon>
    </lineage>
</organism>